<name>A0ABY6UHL2_BIOOC</name>
<dbReference type="Proteomes" id="UP000766486">
    <property type="component" value="Unassembled WGS sequence"/>
</dbReference>
<evidence type="ECO:0000313" key="8">
    <source>
        <dbReference type="EMBL" id="VUC30619.1"/>
    </source>
</evidence>
<feature type="transmembrane region" description="Helical" evidence="6">
    <location>
        <begin position="208"/>
        <end position="225"/>
    </location>
</feature>
<feature type="transmembrane region" description="Helical" evidence="6">
    <location>
        <begin position="401"/>
        <end position="418"/>
    </location>
</feature>
<feature type="transmembrane region" description="Helical" evidence="6">
    <location>
        <begin position="503"/>
        <end position="522"/>
    </location>
</feature>
<keyword evidence="2 6" id="KW-0812">Transmembrane</keyword>
<feature type="transmembrane region" description="Helical" evidence="6">
    <location>
        <begin position="476"/>
        <end position="497"/>
    </location>
</feature>
<gene>
    <name evidence="8" type="ORF">CLO192961_LOCUS291753</name>
</gene>
<proteinExistence type="predicted"/>
<evidence type="ECO:0000256" key="6">
    <source>
        <dbReference type="SAM" id="Phobius"/>
    </source>
</evidence>
<protein>
    <recommendedName>
        <fullName evidence="7">Amino acid permease/ SLC12A domain-containing protein</fullName>
    </recommendedName>
</protein>
<evidence type="ECO:0000256" key="2">
    <source>
        <dbReference type="ARBA" id="ARBA00022692"/>
    </source>
</evidence>
<feature type="transmembrane region" description="Helical" evidence="6">
    <location>
        <begin position="430"/>
        <end position="455"/>
    </location>
</feature>
<comment type="subcellular location">
    <subcellularLocation>
        <location evidence="1">Membrane</location>
        <topology evidence="1">Multi-pass membrane protein</topology>
    </subcellularLocation>
</comment>
<evidence type="ECO:0000256" key="1">
    <source>
        <dbReference type="ARBA" id="ARBA00004141"/>
    </source>
</evidence>
<dbReference type="EMBL" id="CABFNS010000823">
    <property type="protein sequence ID" value="VUC30619.1"/>
    <property type="molecule type" value="Genomic_DNA"/>
</dbReference>
<feature type="transmembrane region" description="Helical" evidence="6">
    <location>
        <begin position="258"/>
        <end position="277"/>
    </location>
</feature>
<dbReference type="InterPro" id="IPR050524">
    <property type="entry name" value="APC_YAT"/>
</dbReference>
<reference evidence="8 9" key="1">
    <citation type="submission" date="2019-06" db="EMBL/GenBank/DDBJ databases">
        <authorList>
            <person name="Broberg M."/>
        </authorList>
    </citation>
    <scope>NUCLEOTIDE SEQUENCE [LARGE SCALE GENOMIC DNA]</scope>
</reference>
<keyword evidence="9" id="KW-1185">Reference proteome</keyword>
<evidence type="ECO:0000313" key="9">
    <source>
        <dbReference type="Proteomes" id="UP000766486"/>
    </source>
</evidence>
<comment type="caution">
    <text evidence="8">The sequence shown here is derived from an EMBL/GenBank/DDBJ whole genome shotgun (WGS) entry which is preliminary data.</text>
</comment>
<dbReference type="Gene3D" id="1.20.1740.10">
    <property type="entry name" value="Amino acid/polyamine transporter I"/>
    <property type="match status" value="1"/>
</dbReference>
<dbReference type="PIRSF" id="PIRSF006060">
    <property type="entry name" value="AA_transporter"/>
    <property type="match status" value="1"/>
</dbReference>
<organism evidence="8 9">
    <name type="scientific">Bionectria ochroleuca</name>
    <name type="common">Gliocladium roseum</name>
    <dbReference type="NCBI Taxonomy" id="29856"/>
    <lineage>
        <taxon>Eukaryota</taxon>
        <taxon>Fungi</taxon>
        <taxon>Dikarya</taxon>
        <taxon>Ascomycota</taxon>
        <taxon>Pezizomycotina</taxon>
        <taxon>Sordariomycetes</taxon>
        <taxon>Hypocreomycetidae</taxon>
        <taxon>Hypocreales</taxon>
        <taxon>Bionectriaceae</taxon>
        <taxon>Clonostachys</taxon>
    </lineage>
</organism>
<accession>A0ABY6UHL2</accession>
<dbReference type="InterPro" id="IPR004841">
    <property type="entry name" value="AA-permease/SLC12A_dom"/>
</dbReference>
<feature type="region of interest" description="Disordered" evidence="5">
    <location>
        <begin position="1"/>
        <end position="32"/>
    </location>
</feature>
<feature type="transmembrane region" description="Helical" evidence="6">
    <location>
        <begin position="64"/>
        <end position="84"/>
    </location>
</feature>
<keyword evidence="4 6" id="KW-0472">Membrane</keyword>
<keyword evidence="3 6" id="KW-1133">Transmembrane helix</keyword>
<feature type="transmembrane region" description="Helical" evidence="6">
    <location>
        <begin position="297"/>
        <end position="316"/>
    </location>
</feature>
<dbReference type="Pfam" id="PF00324">
    <property type="entry name" value="AA_permease"/>
    <property type="match status" value="1"/>
</dbReference>
<sequence length="581" mass="63149">MGTPHLRHLGSCPRPLEYQAPNMSSKEGSIEPKAVNPSEGIIGNEASGNSDGLHRRLDNRQIQLIAIGGTIGTGVFVGIGAGLAKGGPGSLLVCTALYGCVMALVNNCIAEMNTYMPVSGGFIRLAGAWVDDALGFMVGWNYFFYEALLIPFEIVALNLVLSFWNEKVTEPGPTAGVCLGVIITYGILNVLAVGVFGEAEFWLSAGKVLLFFILFGFTFVTMVGGNPQGDAYGFRHFHGAENAFASFRSEGNAGRMEGFMGCLASAAFFVVGPDYISMVAAEAKHPSIYIKTAFKTVYIRFGIFFIGAALSCGIVLSHTDEALVRINIDGVGGGTAAASPWVMAMENMGISVLPHVVNALLFTTIYSAGNTYTYCATRSLYSLALEGRAPAFFRKCTSNGVPIYCFCFVMLFPFLSFLSVDSGSAKALNILLALITGGGVVDYVVMCITFIFYYRACVAQGVNRKALPYYGYFQPYGAWIALVLLVIVLYCYGYTAFAPWDTVTFFSNYTMQLIAPFLYLGWKLFKKTRLIKPHEADLVWDRPLIDAYEARMMIEEPPTTFGQEMMALFGLSKVKRLVTKA</sequence>
<evidence type="ECO:0000259" key="7">
    <source>
        <dbReference type="Pfam" id="PF00324"/>
    </source>
</evidence>
<feature type="domain" description="Amino acid permease/ SLC12A" evidence="7">
    <location>
        <begin position="62"/>
        <end position="530"/>
    </location>
</feature>
<dbReference type="PANTHER" id="PTHR43341">
    <property type="entry name" value="AMINO ACID PERMEASE"/>
    <property type="match status" value="1"/>
</dbReference>
<evidence type="ECO:0000256" key="3">
    <source>
        <dbReference type="ARBA" id="ARBA00022989"/>
    </source>
</evidence>
<dbReference type="PANTHER" id="PTHR43341:SF6">
    <property type="entry name" value="AMINO ACID TRANSPORTER (EUROFUNG)"/>
    <property type="match status" value="1"/>
</dbReference>
<feature type="transmembrane region" description="Helical" evidence="6">
    <location>
        <begin position="176"/>
        <end position="196"/>
    </location>
</feature>
<feature type="transmembrane region" description="Helical" evidence="6">
    <location>
        <begin position="90"/>
        <end position="110"/>
    </location>
</feature>
<feature type="transmembrane region" description="Helical" evidence="6">
    <location>
        <begin position="148"/>
        <end position="164"/>
    </location>
</feature>
<evidence type="ECO:0000256" key="4">
    <source>
        <dbReference type="ARBA" id="ARBA00023136"/>
    </source>
</evidence>
<evidence type="ECO:0000256" key="5">
    <source>
        <dbReference type="SAM" id="MobiDB-lite"/>
    </source>
</evidence>